<dbReference type="STRING" id="418985.A0A1V9XQK9"/>
<evidence type="ECO:0000256" key="1">
    <source>
        <dbReference type="ARBA" id="ARBA00004123"/>
    </source>
</evidence>
<dbReference type="Gene3D" id="1.10.20.10">
    <property type="entry name" value="Histone, subunit A"/>
    <property type="match status" value="1"/>
</dbReference>
<sequence length="105" mass="11490">MSEESGLAPAEGSAEVEPQDKSNEKLLKLPLAKIRTIMKLDPDLNGASQEAVFLVAKATELFIDALAKETCNFTQQNKKKMLQKKDVESAVDSVEAFSFLEGCLE</sequence>
<organism evidence="5 6">
    <name type="scientific">Tropilaelaps mercedesae</name>
    <dbReference type="NCBI Taxonomy" id="418985"/>
    <lineage>
        <taxon>Eukaryota</taxon>
        <taxon>Metazoa</taxon>
        <taxon>Ecdysozoa</taxon>
        <taxon>Arthropoda</taxon>
        <taxon>Chelicerata</taxon>
        <taxon>Arachnida</taxon>
        <taxon>Acari</taxon>
        <taxon>Parasitiformes</taxon>
        <taxon>Mesostigmata</taxon>
        <taxon>Gamasina</taxon>
        <taxon>Dermanyssoidea</taxon>
        <taxon>Laelapidae</taxon>
        <taxon>Tropilaelaps</taxon>
    </lineage>
</organism>
<dbReference type="SUPFAM" id="SSF47113">
    <property type="entry name" value="Histone-fold"/>
    <property type="match status" value="1"/>
</dbReference>
<dbReference type="InParanoid" id="A0A1V9XQK9"/>
<proteinExistence type="predicted"/>
<evidence type="ECO:0000313" key="5">
    <source>
        <dbReference type="EMBL" id="OQR75672.1"/>
    </source>
</evidence>
<feature type="domain" description="Transcription factor CBF/NF-Y/archaeal histone" evidence="4">
    <location>
        <begin position="28"/>
        <end position="91"/>
    </location>
</feature>
<dbReference type="AlphaFoldDB" id="A0A1V9XQK9"/>
<evidence type="ECO:0000256" key="2">
    <source>
        <dbReference type="ARBA" id="ARBA00023242"/>
    </source>
</evidence>
<dbReference type="Pfam" id="PF00808">
    <property type="entry name" value="CBFD_NFYB_HMF"/>
    <property type="match status" value="1"/>
</dbReference>
<dbReference type="InterPro" id="IPR009072">
    <property type="entry name" value="Histone-fold"/>
</dbReference>
<dbReference type="CDD" id="cd22929">
    <property type="entry name" value="HFD_POLE4-like"/>
    <property type="match status" value="1"/>
</dbReference>
<dbReference type="GO" id="GO:0046982">
    <property type="term" value="F:protein heterodimerization activity"/>
    <property type="evidence" value="ECO:0007669"/>
    <property type="project" value="InterPro"/>
</dbReference>
<comment type="caution">
    <text evidence="5">The sequence shown here is derived from an EMBL/GenBank/DDBJ whole genome shotgun (WGS) entry which is preliminary data.</text>
</comment>
<name>A0A1V9XQK9_9ACAR</name>
<evidence type="ECO:0000256" key="3">
    <source>
        <dbReference type="SAM" id="MobiDB-lite"/>
    </source>
</evidence>
<dbReference type="InterPro" id="IPR003958">
    <property type="entry name" value="CBFA_NFYB_domain"/>
</dbReference>
<dbReference type="PANTHER" id="PTHR10252:SF79">
    <property type="entry name" value="DNA POLYMERASE EPSILON SUBUNIT 4"/>
    <property type="match status" value="1"/>
</dbReference>
<keyword evidence="2" id="KW-0539">Nucleus</keyword>
<dbReference type="EMBL" id="MNPL01006005">
    <property type="protein sequence ID" value="OQR75672.1"/>
    <property type="molecule type" value="Genomic_DNA"/>
</dbReference>
<evidence type="ECO:0000259" key="4">
    <source>
        <dbReference type="Pfam" id="PF00808"/>
    </source>
</evidence>
<accession>A0A1V9XQK9</accession>
<reference evidence="5 6" key="1">
    <citation type="journal article" date="2017" name="Gigascience">
        <title>Draft genome of the honey bee ectoparasitic mite, Tropilaelaps mercedesae, is shaped by the parasitic life history.</title>
        <authorList>
            <person name="Dong X."/>
            <person name="Armstrong S.D."/>
            <person name="Xia D."/>
            <person name="Makepeace B.L."/>
            <person name="Darby A.C."/>
            <person name="Kadowaki T."/>
        </authorList>
    </citation>
    <scope>NUCLEOTIDE SEQUENCE [LARGE SCALE GENOMIC DNA]</scope>
    <source>
        <strain evidence="5">Wuxi-XJTLU</strain>
    </source>
</reference>
<dbReference type="GO" id="GO:0008622">
    <property type="term" value="C:epsilon DNA polymerase complex"/>
    <property type="evidence" value="ECO:0007669"/>
    <property type="project" value="TreeGrafter"/>
</dbReference>
<comment type="subcellular location">
    <subcellularLocation>
        <location evidence="1">Nucleus</location>
    </subcellularLocation>
</comment>
<feature type="region of interest" description="Disordered" evidence="3">
    <location>
        <begin position="1"/>
        <end position="22"/>
    </location>
</feature>
<protein>
    <submittedName>
        <fullName evidence="5">DNA polymerase epsilon subunit 4-like</fullName>
    </submittedName>
</protein>
<dbReference type="Proteomes" id="UP000192247">
    <property type="component" value="Unassembled WGS sequence"/>
</dbReference>
<evidence type="ECO:0000313" key="6">
    <source>
        <dbReference type="Proteomes" id="UP000192247"/>
    </source>
</evidence>
<dbReference type="InterPro" id="IPR050568">
    <property type="entry name" value="Transcr_DNA_Rep_Reg"/>
</dbReference>
<dbReference type="OrthoDB" id="636685at2759"/>
<keyword evidence="6" id="KW-1185">Reference proteome</keyword>
<dbReference type="FunCoup" id="A0A1V9XQK9">
    <property type="interactions" value="1193"/>
</dbReference>
<gene>
    <name evidence="5" type="ORF">BIW11_08268</name>
</gene>
<dbReference type="GO" id="GO:0006261">
    <property type="term" value="P:DNA-templated DNA replication"/>
    <property type="evidence" value="ECO:0007669"/>
    <property type="project" value="TreeGrafter"/>
</dbReference>
<dbReference type="PANTHER" id="PTHR10252">
    <property type="entry name" value="HISTONE-LIKE TRANSCRIPTION FACTOR CCAAT-RELATED"/>
    <property type="match status" value="1"/>
</dbReference>